<gene>
    <name evidence="1" type="ORF">CDG68_14955</name>
</gene>
<sequence length="105" mass="12397">MPEFETKSWLVHTEFLSKTKEQLQSHLKFALQEINDALQENPKYYAAQVLSQLLQTQDIDQIEYIYEIKGFLGSLPNSPHVTAPPYQYFWKIDSNFYLLTIHQES</sequence>
<dbReference type="EMBL" id="CP033133">
    <property type="protein sequence ID" value="AYO54871.1"/>
    <property type="molecule type" value="Genomic_DNA"/>
</dbReference>
<accession>A0A3G2T491</accession>
<evidence type="ECO:0000313" key="2">
    <source>
        <dbReference type="Proteomes" id="UP000279962"/>
    </source>
</evidence>
<organism evidence="1 2">
    <name type="scientific">Acinetobacter wuhouensis</name>
    <dbReference type="NCBI Taxonomy" id="1879050"/>
    <lineage>
        <taxon>Bacteria</taxon>
        <taxon>Pseudomonadati</taxon>
        <taxon>Pseudomonadota</taxon>
        <taxon>Gammaproteobacteria</taxon>
        <taxon>Moraxellales</taxon>
        <taxon>Moraxellaceae</taxon>
        <taxon>Acinetobacter</taxon>
    </lineage>
</organism>
<proteinExistence type="predicted"/>
<reference evidence="1 2" key="1">
    <citation type="submission" date="2018-10" db="EMBL/GenBank/DDBJ databases">
        <title>The complete genome of Acinetobacter wuhouensis strain WCHAW010062.</title>
        <authorList>
            <person name="Hu Y."/>
            <person name="Long H."/>
            <person name="Feng Y."/>
            <person name="Zong Z."/>
        </authorList>
    </citation>
    <scope>NUCLEOTIDE SEQUENCE [LARGE SCALE GENOMIC DNA]</scope>
    <source>
        <strain evidence="1 2">WCHAW010062</strain>
    </source>
</reference>
<dbReference type="AlphaFoldDB" id="A0A3G2T491"/>
<evidence type="ECO:0000313" key="1">
    <source>
        <dbReference type="EMBL" id="AYO54871.1"/>
    </source>
</evidence>
<name>A0A3G2T491_9GAMM</name>
<dbReference type="RefSeq" id="WP_087554028.1">
    <property type="nucleotide sequence ID" value="NZ_CP033133.1"/>
</dbReference>
<dbReference type="Proteomes" id="UP000279962">
    <property type="component" value="Chromosome"/>
</dbReference>
<protein>
    <submittedName>
        <fullName evidence="1">Uncharacterized protein</fullName>
    </submittedName>
</protein>